<evidence type="ECO:0000256" key="1">
    <source>
        <dbReference type="SAM" id="MobiDB-lite"/>
    </source>
</evidence>
<dbReference type="AlphaFoldDB" id="Q7UE28"/>
<protein>
    <submittedName>
        <fullName evidence="2">Uncharacterized protein</fullName>
    </submittedName>
</protein>
<dbReference type="HOGENOM" id="CLU_2540316_0_0_0"/>
<dbReference type="KEGG" id="rba:RB11628"/>
<evidence type="ECO:0000313" key="3">
    <source>
        <dbReference type="Proteomes" id="UP000001025"/>
    </source>
</evidence>
<name>Q7UE28_RHOBA</name>
<dbReference type="InParanoid" id="Q7UE28"/>
<feature type="compositionally biased region" description="Polar residues" evidence="1">
    <location>
        <begin position="7"/>
        <end position="32"/>
    </location>
</feature>
<dbReference type="Proteomes" id="UP000001025">
    <property type="component" value="Chromosome"/>
</dbReference>
<gene>
    <name evidence="2" type="ordered locus">RB11628</name>
</gene>
<accession>Q7UE28</accession>
<sequence>MLVTRCESGSLNGIQGSRRNEQTPVNWSGQSRQQLTRHATIFRMKRVESPYPATIFDSEFAAGASVKAGRFLGTPSRHLPPPE</sequence>
<dbReference type="EMBL" id="BX294153">
    <property type="protein sequence ID" value="CAD79224.1"/>
    <property type="molecule type" value="Genomic_DNA"/>
</dbReference>
<feature type="region of interest" description="Disordered" evidence="1">
    <location>
        <begin position="1"/>
        <end position="32"/>
    </location>
</feature>
<reference evidence="2 3" key="1">
    <citation type="journal article" date="2003" name="Proc. Natl. Acad. Sci. U.S.A.">
        <title>Complete genome sequence of the marine planctomycete Pirellula sp. strain 1.</title>
        <authorList>
            <person name="Gloeckner F.O."/>
            <person name="Kube M."/>
            <person name="Bauer M."/>
            <person name="Teeling H."/>
            <person name="Lombardot T."/>
            <person name="Ludwig W."/>
            <person name="Gade D."/>
            <person name="Beck A."/>
            <person name="Borzym K."/>
            <person name="Heitmann K."/>
            <person name="Rabus R."/>
            <person name="Schlesner H."/>
            <person name="Amann R."/>
            <person name="Reinhardt R."/>
        </authorList>
    </citation>
    <scope>NUCLEOTIDE SEQUENCE [LARGE SCALE GENOMIC DNA]</scope>
    <source>
        <strain evidence="3">DSM 10527 / NCIMB 13988 / SH1</strain>
    </source>
</reference>
<evidence type="ECO:0000313" key="2">
    <source>
        <dbReference type="EMBL" id="CAD79224.1"/>
    </source>
</evidence>
<keyword evidence="3" id="KW-1185">Reference proteome</keyword>
<dbReference type="STRING" id="243090.RB11628"/>
<dbReference type="EnsemblBacteria" id="CAD79224">
    <property type="protein sequence ID" value="CAD79224"/>
    <property type="gene ID" value="RB11628"/>
</dbReference>
<organism evidence="2 3">
    <name type="scientific">Rhodopirellula baltica (strain DSM 10527 / NCIMB 13988 / SH1)</name>
    <dbReference type="NCBI Taxonomy" id="243090"/>
    <lineage>
        <taxon>Bacteria</taxon>
        <taxon>Pseudomonadati</taxon>
        <taxon>Planctomycetota</taxon>
        <taxon>Planctomycetia</taxon>
        <taxon>Pirellulales</taxon>
        <taxon>Pirellulaceae</taxon>
        <taxon>Rhodopirellula</taxon>
    </lineage>
</organism>
<proteinExistence type="predicted"/>